<name>A0ABN8RE69_9CNID</name>
<keyword evidence="4" id="KW-1185">Reference proteome</keyword>
<evidence type="ECO:0000313" key="4">
    <source>
        <dbReference type="Proteomes" id="UP001159405"/>
    </source>
</evidence>
<proteinExistence type="predicted"/>
<evidence type="ECO:0000313" key="3">
    <source>
        <dbReference type="EMBL" id="CAH3176477.1"/>
    </source>
</evidence>
<sequence length="238" mass="27265">KHPTLEIPDEPQEDGSSKNQPQGTIFNYHKAKLCHGLVLANFNDAIREGDGERVIALYKILLLIYKSHGCTKYAYTTLILLVNVNALLSESQAFRLKWNRFCNATGKRSRNIPLDLQLEHDNNFVQAFLKSLGANLNEVNAQRVAASLNHLITIMETVEEDCRGQSRTGTVQGGKDPAETVKQTTDDLVKGMVFEEYQGRSDYKVFEKFSSDLTEKLDYRNLFHWIENHLRIWEKIYT</sequence>
<feature type="non-terminal residue" evidence="3">
    <location>
        <position position="1"/>
    </location>
</feature>
<dbReference type="Pfam" id="PF20231">
    <property type="entry name" value="DUF6589"/>
    <property type="match status" value="1"/>
</dbReference>
<feature type="region of interest" description="Disordered" evidence="1">
    <location>
        <begin position="1"/>
        <end position="21"/>
    </location>
</feature>
<gene>
    <name evidence="3" type="ORF">PLOB_00018182</name>
</gene>
<evidence type="ECO:0000259" key="2">
    <source>
        <dbReference type="Pfam" id="PF20231"/>
    </source>
</evidence>
<feature type="domain" description="DUF6589" evidence="2">
    <location>
        <begin position="31"/>
        <end position="169"/>
    </location>
</feature>
<dbReference type="InterPro" id="IPR046496">
    <property type="entry name" value="DUF6589"/>
</dbReference>
<evidence type="ECO:0000256" key="1">
    <source>
        <dbReference type="SAM" id="MobiDB-lite"/>
    </source>
</evidence>
<dbReference type="Proteomes" id="UP001159405">
    <property type="component" value="Unassembled WGS sequence"/>
</dbReference>
<organism evidence="3 4">
    <name type="scientific">Porites lobata</name>
    <dbReference type="NCBI Taxonomy" id="104759"/>
    <lineage>
        <taxon>Eukaryota</taxon>
        <taxon>Metazoa</taxon>
        <taxon>Cnidaria</taxon>
        <taxon>Anthozoa</taxon>
        <taxon>Hexacorallia</taxon>
        <taxon>Scleractinia</taxon>
        <taxon>Fungiina</taxon>
        <taxon>Poritidae</taxon>
        <taxon>Porites</taxon>
    </lineage>
</organism>
<comment type="caution">
    <text evidence="3">The sequence shown here is derived from an EMBL/GenBank/DDBJ whole genome shotgun (WGS) entry which is preliminary data.</text>
</comment>
<dbReference type="EMBL" id="CALNXK010000213">
    <property type="protein sequence ID" value="CAH3176477.1"/>
    <property type="molecule type" value="Genomic_DNA"/>
</dbReference>
<protein>
    <recommendedName>
        <fullName evidence="2">DUF6589 domain-containing protein</fullName>
    </recommendedName>
</protein>
<reference evidence="3 4" key="1">
    <citation type="submission" date="2022-05" db="EMBL/GenBank/DDBJ databases">
        <authorList>
            <consortium name="Genoscope - CEA"/>
            <person name="William W."/>
        </authorList>
    </citation>
    <scope>NUCLEOTIDE SEQUENCE [LARGE SCALE GENOMIC DNA]</scope>
</reference>
<accession>A0ABN8RE69</accession>